<dbReference type="InterPro" id="IPR003609">
    <property type="entry name" value="Pan_app"/>
</dbReference>
<reference evidence="2 3" key="1">
    <citation type="submission" date="2014-04" db="EMBL/GenBank/DDBJ databases">
        <authorList>
            <consortium name="International Citrus Genome Consortium"/>
            <person name="Gmitter F."/>
            <person name="Chen C."/>
            <person name="Farmerie W."/>
            <person name="Harkins T."/>
            <person name="Desany B."/>
            <person name="Mohiuddin M."/>
            <person name="Kodira C."/>
            <person name="Borodovsky M."/>
            <person name="Lomsadze A."/>
            <person name="Burns P."/>
            <person name="Jenkins J."/>
            <person name="Prochnik S."/>
            <person name="Shu S."/>
            <person name="Chapman J."/>
            <person name="Pitluck S."/>
            <person name="Schmutz J."/>
            <person name="Rokhsar D."/>
        </authorList>
    </citation>
    <scope>NUCLEOTIDE SEQUENCE</scope>
</reference>
<dbReference type="PANTHER" id="PTHR32444">
    <property type="entry name" value="BULB-TYPE LECTIN DOMAIN-CONTAINING PROTEIN"/>
    <property type="match status" value="1"/>
</dbReference>
<name>A0A067DI35_CITSI</name>
<organism evidence="2 3">
    <name type="scientific">Citrus sinensis</name>
    <name type="common">Sweet orange</name>
    <name type="synonym">Citrus aurantium var. sinensis</name>
    <dbReference type="NCBI Taxonomy" id="2711"/>
    <lineage>
        <taxon>Eukaryota</taxon>
        <taxon>Viridiplantae</taxon>
        <taxon>Streptophyta</taxon>
        <taxon>Embryophyta</taxon>
        <taxon>Tracheophyta</taxon>
        <taxon>Spermatophyta</taxon>
        <taxon>Magnoliopsida</taxon>
        <taxon>eudicotyledons</taxon>
        <taxon>Gunneridae</taxon>
        <taxon>Pentapetalae</taxon>
        <taxon>rosids</taxon>
        <taxon>malvids</taxon>
        <taxon>Sapindales</taxon>
        <taxon>Rutaceae</taxon>
        <taxon>Aurantioideae</taxon>
        <taxon>Citrus</taxon>
    </lineage>
</organism>
<dbReference type="Pfam" id="PF08276">
    <property type="entry name" value="PAN_2"/>
    <property type="match status" value="1"/>
</dbReference>
<feature type="domain" description="Apple" evidence="1">
    <location>
        <begin position="86"/>
        <end position="126"/>
    </location>
</feature>
<dbReference type="AlphaFoldDB" id="A0A067DI35"/>
<evidence type="ECO:0000313" key="3">
    <source>
        <dbReference type="Proteomes" id="UP000027120"/>
    </source>
</evidence>
<gene>
    <name evidence="2" type="ORF">CISIN_1g038575mg</name>
</gene>
<evidence type="ECO:0000313" key="2">
    <source>
        <dbReference type="EMBL" id="KDO38271.1"/>
    </source>
</evidence>
<proteinExistence type="predicted"/>
<dbReference type="PANTHER" id="PTHR32444:SF118">
    <property type="entry name" value="OS09G0551150 PROTEIN"/>
    <property type="match status" value="1"/>
</dbReference>
<dbReference type="Proteomes" id="UP000027120">
    <property type="component" value="Unassembled WGS sequence"/>
</dbReference>
<protein>
    <recommendedName>
        <fullName evidence="1">Apple domain-containing protein</fullName>
    </recommendedName>
</protein>
<keyword evidence="3" id="KW-1185">Reference proteome</keyword>
<accession>A0A067DI35</accession>
<evidence type="ECO:0000259" key="1">
    <source>
        <dbReference type="Pfam" id="PF08276"/>
    </source>
</evidence>
<dbReference type="EMBL" id="KK788349">
    <property type="protein sequence ID" value="KDO38271.1"/>
    <property type="molecule type" value="Genomic_DNA"/>
</dbReference>
<sequence length="169" mass="18442">MQLSFAADTVTTATFICDGEKLVSSSQRFELGFSSPEVLADNEDEIYIRYDSINISSVVILKVNLAGPVTHLIWNVMFSAPGLANERINLKRSEADCLKNCTCRAYTDSKLTGGDSGCLMCFGDLIFVRRSLGNFTGQSVYIRVPASEPGNKLGEGGFGDVYKVKQSEM</sequence>